<proteinExistence type="inferred from homology"/>
<dbReference type="Gene3D" id="1.20.140.70">
    <property type="entry name" value="Oligopeptidase f, N-terminal domain"/>
    <property type="match status" value="1"/>
</dbReference>
<dbReference type="Gene3D" id="1.10.1370.20">
    <property type="entry name" value="Oligoendopeptidase f, C-terminal domain"/>
    <property type="match status" value="1"/>
</dbReference>
<dbReference type="CDD" id="cd09608">
    <property type="entry name" value="M3B_PepF"/>
    <property type="match status" value="1"/>
</dbReference>
<gene>
    <name evidence="10" type="ORF">J2Z37_004683</name>
</gene>
<name>A0ABS4GWM2_9BACL</name>
<dbReference type="Gene3D" id="1.10.287.830">
    <property type="entry name" value="putative peptidase helix hairpin domain like"/>
    <property type="match status" value="1"/>
</dbReference>
<keyword evidence="7" id="KW-0175">Coiled coil</keyword>
<evidence type="ECO:0000256" key="5">
    <source>
        <dbReference type="ARBA" id="ARBA00023049"/>
    </source>
</evidence>
<keyword evidence="5 6" id="KW-0482">Metalloprotease</keyword>
<accession>A0ABS4GWM2</accession>
<feature type="domain" description="Peptidase M3A/M3B catalytic" evidence="8">
    <location>
        <begin position="236"/>
        <end position="617"/>
    </location>
</feature>
<comment type="similarity">
    <text evidence="6">Belongs to the peptidase M3B family.</text>
</comment>
<evidence type="ECO:0000256" key="1">
    <source>
        <dbReference type="ARBA" id="ARBA00022670"/>
    </source>
</evidence>
<keyword evidence="3 6" id="KW-0378">Hydrolase</keyword>
<dbReference type="SUPFAM" id="SSF55486">
    <property type="entry name" value="Metalloproteases ('zincins'), catalytic domain"/>
    <property type="match status" value="1"/>
</dbReference>
<protein>
    <recommendedName>
        <fullName evidence="6">Oligopeptidase F</fullName>
        <ecNumber evidence="6">3.4.24.-</ecNumber>
    </recommendedName>
</protein>
<dbReference type="InterPro" id="IPR004438">
    <property type="entry name" value="Peptidase_M3B"/>
</dbReference>
<comment type="cofactor">
    <cofactor evidence="6">
        <name>Zn(2+)</name>
        <dbReference type="ChEBI" id="CHEBI:29105"/>
    </cofactor>
    <text evidence="6">Binds 1 zinc ion.</text>
</comment>
<sequence>MQNKGKIFMMLLVSICLTTFITTSGFGKENGEAKRPHYESRGQIPEQYKWQMKDLYEDKKTWEEDIRKVEKLAAQLGNQAGKLGQGAEHLKKSLEIYTALNRTFEKVYAYAKLSLDTNKSNPDYQAMSNQVDDLSMKVGEKISFFIPELLQIPGEKLQQFMKQPEMEKYQRWISVQIRDREHTLPKEMEQVLAKSSSIANAPESIFGMLTKDMIYPTIKDETGKEVKLTPANYGSYIKSNNREVRKKAYDAYYKTVDQFKDTFAQILQSEVKKNIFYSDVRKYPSSLDASLEANNIPSSVYDNLISTIHKQLPLLHQYITLKKEAAGLKEMHLYDLYRGFNQTENTTYIPYDKATEMVKNGLAVLGEEYSQLLGRAFQERWMDVYYTKGKRTGAYQWGAYDSHPYILLNYQGDMDDIFTIAHELGHAGHSYFSNRSQDYLYASYPIFTAEVASTTNEALLFREMYRQAKTKEEKISILNQRLEDYMGTLFLQTMFAEFEKAIHVKAEQGEALTADTLSTIYGDLMRKYYGESLLVDHFASLGWARIPHFYRNYYVYQYATGFAAANAFAQRIIDDGEPAVNDYIKKFLSAGDSKDPIEVLKDAGIDMTSPRVVKQALKGFEETLKELQALLNT</sequence>
<dbReference type="PANTHER" id="PTHR11804:SF84">
    <property type="entry name" value="SACCHAROLYSIN"/>
    <property type="match status" value="1"/>
</dbReference>
<dbReference type="InterPro" id="IPR045090">
    <property type="entry name" value="Pept_M3A_M3B"/>
</dbReference>
<evidence type="ECO:0000256" key="4">
    <source>
        <dbReference type="ARBA" id="ARBA00022833"/>
    </source>
</evidence>
<feature type="domain" description="Oligopeptidase F N-terminal" evidence="9">
    <location>
        <begin position="148"/>
        <end position="210"/>
    </location>
</feature>
<dbReference type="Proteomes" id="UP001519343">
    <property type="component" value="Unassembled WGS sequence"/>
</dbReference>
<evidence type="ECO:0000256" key="7">
    <source>
        <dbReference type="SAM" id="Coils"/>
    </source>
</evidence>
<evidence type="ECO:0000256" key="6">
    <source>
        <dbReference type="RuleBase" id="RU368091"/>
    </source>
</evidence>
<keyword evidence="1 6" id="KW-0645">Protease</keyword>
<dbReference type="NCBIfam" id="TIGR00181">
    <property type="entry name" value="pepF"/>
    <property type="match status" value="1"/>
</dbReference>
<dbReference type="InterPro" id="IPR013647">
    <property type="entry name" value="OligopepF_N_dom"/>
</dbReference>
<dbReference type="Pfam" id="PF01432">
    <property type="entry name" value="Peptidase_M3"/>
    <property type="match status" value="1"/>
</dbReference>
<dbReference type="EC" id="3.4.24.-" evidence="6"/>
<dbReference type="RefSeq" id="WP_209812646.1">
    <property type="nucleotide sequence ID" value="NZ_JAGGKT010000024.1"/>
</dbReference>
<dbReference type="GO" id="GO:0016787">
    <property type="term" value="F:hydrolase activity"/>
    <property type="evidence" value="ECO:0007669"/>
    <property type="project" value="UniProtKB-KW"/>
</dbReference>
<evidence type="ECO:0000259" key="9">
    <source>
        <dbReference type="Pfam" id="PF08439"/>
    </source>
</evidence>
<organism evidence="10 11">
    <name type="scientific">Ammoniphilus resinae</name>
    <dbReference type="NCBI Taxonomy" id="861532"/>
    <lineage>
        <taxon>Bacteria</taxon>
        <taxon>Bacillati</taxon>
        <taxon>Bacillota</taxon>
        <taxon>Bacilli</taxon>
        <taxon>Bacillales</taxon>
        <taxon>Paenibacillaceae</taxon>
        <taxon>Aneurinibacillus group</taxon>
        <taxon>Ammoniphilus</taxon>
    </lineage>
</organism>
<feature type="coiled-coil region" evidence="7">
    <location>
        <begin position="52"/>
        <end position="79"/>
    </location>
</feature>
<keyword evidence="2 6" id="KW-0479">Metal-binding</keyword>
<dbReference type="Pfam" id="PF08439">
    <property type="entry name" value="Peptidase_M3_N"/>
    <property type="match status" value="1"/>
</dbReference>
<dbReference type="PANTHER" id="PTHR11804">
    <property type="entry name" value="PROTEASE M3 THIMET OLIGOPEPTIDASE-RELATED"/>
    <property type="match status" value="1"/>
</dbReference>
<evidence type="ECO:0000259" key="8">
    <source>
        <dbReference type="Pfam" id="PF01432"/>
    </source>
</evidence>
<dbReference type="InterPro" id="IPR042088">
    <property type="entry name" value="OligoPept_F_C"/>
</dbReference>
<dbReference type="InterPro" id="IPR001567">
    <property type="entry name" value="Pept_M3A_M3B_dom"/>
</dbReference>
<evidence type="ECO:0000313" key="11">
    <source>
        <dbReference type="Proteomes" id="UP001519343"/>
    </source>
</evidence>
<keyword evidence="11" id="KW-1185">Reference proteome</keyword>
<evidence type="ECO:0000313" key="10">
    <source>
        <dbReference type="EMBL" id="MBP1934663.1"/>
    </source>
</evidence>
<comment type="function">
    <text evidence="6">Has oligopeptidase activity and degrades a variety of small bioactive peptides.</text>
</comment>
<evidence type="ECO:0000256" key="2">
    <source>
        <dbReference type="ARBA" id="ARBA00022723"/>
    </source>
</evidence>
<evidence type="ECO:0000256" key="3">
    <source>
        <dbReference type="ARBA" id="ARBA00022801"/>
    </source>
</evidence>
<reference evidence="10 11" key="1">
    <citation type="submission" date="2021-03" db="EMBL/GenBank/DDBJ databases">
        <title>Genomic Encyclopedia of Type Strains, Phase IV (KMG-IV): sequencing the most valuable type-strain genomes for metagenomic binning, comparative biology and taxonomic classification.</title>
        <authorList>
            <person name="Goeker M."/>
        </authorList>
    </citation>
    <scope>NUCLEOTIDE SEQUENCE [LARGE SCALE GENOMIC DNA]</scope>
    <source>
        <strain evidence="10 11">DSM 24738</strain>
    </source>
</reference>
<dbReference type="EMBL" id="JAGGKT010000024">
    <property type="protein sequence ID" value="MBP1934663.1"/>
    <property type="molecule type" value="Genomic_DNA"/>
</dbReference>
<comment type="caution">
    <text evidence="10">The sequence shown here is derived from an EMBL/GenBank/DDBJ whole genome shotgun (WGS) entry which is preliminary data.</text>
</comment>
<keyword evidence="4 6" id="KW-0862">Zinc</keyword>